<organism evidence="2 3">
    <name type="scientific">Aspergillus fumigatus (strain CBS 144.89 / FGSC A1163 / CEA10)</name>
    <name type="common">Neosartorya fumigata</name>
    <dbReference type="NCBI Taxonomy" id="451804"/>
    <lineage>
        <taxon>Eukaryota</taxon>
        <taxon>Fungi</taxon>
        <taxon>Dikarya</taxon>
        <taxon>Ascomycota</taxon>
        <taxon>Pezizomycotina</taxon>
        <taxon>Eurotiomycetes</taxon>
        <taxon>Eurotiomycetidae</taxon>
        <taxon>Eurotiales</taxon>
        <taxon>Aspergillaceae</taxon>
        <taxon>Aspergillus</taxon>
        <taxon>Aspergillus subgen. Fumigati</taxon>
    </lineage>
</organism>
<keyword evidence="1" id="KW-0732">Signal</keyword>
<dbReference type="AlphaFoldDB" id="B0YAI7"/>
<evidence type="ECO:0000313" key="3">
    <source>
        <dbReference type="Proteomes" id="UP000001699"/>
    </source>
</evidence>
<reference evidence="2 3" key="1">
    <citation type="journal article" date="2008" name="PLoS Genet.">
        <title>Genomic islands in the pathogenic filamentous fungus Aspergillus fumigatus.</title>
        <authorList>
            <person name="Fedorova N.D."/>
            <person name="Khaldi N."/>
            <person name="Joardar V.S."/>
            <person name="Maiti R."/>
            <person name="Amedeo P."/>
            <person name="Anderson M.J."/>
            <person name="Crabtree J."/>
            <person name="Silva J.C."/>
            <person name="Badger J.H."/>
            <person name="Albarraq A."/>
            <person name="Angiuoli S."/>
            <person name="Bussey H."/>
            <person name="Bowyer P."/>
            <person name="Cotty P.J."/>
            <person name="Dyer P.S."/>
            <person name="Egan A."/>
            <person name="Galens K."/>
            <person name="Fraser-Liggett C.M."/>
            <person name="Haas B.J."/>
            <person name="Inman J.M."/>
            <person name="Kent R."/>
            <person name="Lemieux S."/>
            <person name="Malavazi I."/>
            <person name="Orvis J."/>
            <person name="Roemer T."/>
            <person name="Ronning C.M."/>
            <person name="Sundaram J.P."/>
            <person name="Sutton G."/>
            <person name="Turner G."/>
            <person name="Venter J.C."/>
            <person name="White O.R."/>
            <person name="Whitty B.R."/>
            <person name="Youngman P."/>
            <person name="Wolfe K.H."/>
            <person name="Goldman G.H."/>
            <person name="Wortman J.R."/>
            <person name="Jiang B."/>
            <person name="Denning D.W."/>
            <person name="Nierman W.C."/>
        </authorList>
    </citation>
    <scope>NUCLEOTIDE SEQUENCE [LARGE SCALE GENOMIC DNA]</scope>
    <source>
        <strain evidence="3">CBS 144.89 / FGSC A1163 / CEA10</strain>
    </source>
</reference>
<dbReference type="OrthoDB" id="4377801at2759"/>
<dbReference type="EMBL" id="DS499600">
    <property type="protein sequence ID" value="EDP49030.1"/>
    <property type="molecule type" value="Genomic_DNA"/>
</dbReference>
<feature type="chain" id="PRO_5002760811" evidence="1">
    <location>
        <begin position="24"/>
        <end position="76"/>
    </location>
</feature>
<gene>
    <name evidence="2" type="ORF">AFUB_084809</name>
</gene>
<name>B0YAI7_ASPFC</name>
<protein>
    <submittedName>
        <fullName evidence="2">Uncharacterized protein</fullName>
    </submittedName>
</protein>
<keyword evidence="3" id="KW-1185">Reference proteome</keyword>
<dbReference type="VEuPathDB" id="FungiDB:AFUB_084809"/>
<feature type="signal peptide" evidence="1">
    <location>
        <begin position="1"/>
        <end position="23"/>
    </location>
</feature>
<sequence>MQFSSLPFCRWRWLLLLNLTLLGDDDVAVPKAVSLLSQQEIFLLIDPYELVDGKLDCYVNFYLLEPCSIINGRVER</sequence>
<dbReference type="HOGENOM" id="CLU_2721772_0_0_1"/>
<evidence type="ECO:0000256" key="1">
    <source>
        <dbReference type="SAM" id="SignalP"/>
    </source>
</evidence>
<accession>B0YAI7</accession>
<proteinExistence type="predicted"/>
<dbReference type="Proteomes" id="UP000001699">
    <property type="component" value="Unassembled WGS sequence"/>
</dbReference>
<evidence type="ECO:0000313" key="2">
    <source>
        <dbReference type="EMBL" id="EDP49030.1"/>
    </source>
</evidence>